<dbReference type="Pfam" id="PF01370">
    <property type="entry name" value="Epimerase"/>
    <property type="match status" value="1"/>
</dbReference>
<dbReference type="GO" id="GO:0004029">
    <property type="term" value="F:aldehyde dehydrogenase (NAD+) activity"/>
    <property type="evidence" value="ECO:0007669"/>
    <property type="project" value="TreeGrafter"/>
</dbReference>
<sequence>MEILILGGTAWLGREIAAQAVARGHAVTCVARGESGAAASGATLIPVDRSRPDAYDAVPAQEWDAVFEVSWQPGFVRGALAAFGARAKHWSYVSSGNVYEKFDTPGADESAAVRPPFEGDTADRAQYGEAKVACELASTAAVGDRLVIARAGLIGGPGDPSDRAGAWVARAALAPEEPLLVPDSPDLPTAVVDVRDLASWLLDNAESGRTGVFDTVGPAVPFGEWIELVREIGGHTGPVVTASASWLENQEVGQYMGPESLTMWMSDPEYAGWSCRSGQAAGLRHRFRREFLVDVLAYERELGLARERRAGLSLAREKELIAALQS</sequence>
<reference evidence="3 4" key="1">
    <citation type="submission" date="2020-05" db="EMBL/GenBank/DDBJ databases">
        <title>Genome sequence of Kribbella sandramycini ATCC 39419.</title>
        <authorList>
            <person name="Maclea K.S."/>
            <person name="Fair J.L."/>
        </authorList>
    </citation>
    <scope>NUCLEOTIDE SEQUENCE [LARGE SCALE GENOMIC DNA]</scope>
    <source>
        <strain evidence="3 4">ATCC 39419</strain>
    </source>
</reference>
<evidence type="ECO:0000313" key="2">
    <source>
        <dbReference type="EMBL" id="MBB6570403.1"/>
    </source>
</evidence>
<dbReference type="Proteomes" id="UP000553957">
    <property type="component" value="Unassembled WGS sequence"/>
</dbReference>
<dbReference type="InterPro" id="IPR051783">
    <property type="entry name" value="NAD(P)-dependent_oxidoreduct"/>
</dbReference>
<accession>A0A7Y4L6E9</accession>
<dbReference type="InterPro" id="IPR001509">
    <property type="entry name" value="Epimerase_deHydtase"/>
</dbReference>
<dbReference type="Gene3D" id="3.40.50.720">
    <property type="entry name" value="NAD(P)-binding Rossmann-like Domain"/>
    <property type="match status" value="1"/>
</dbReference>
<dbReference type="EMBL" id="JABJRC010000011">
    <property type="protein sequence ID" value="NOL45265.1"/>
    <property type="molecule type" value="Genomic_DNA"/>
</dbReference>
<keyword evidence="4" id="KW-1185">Reference proteome</keyword>
<dbReference type="EMBL" id="JACHKF010000001">
    <property type="protein sequence ID" value="MBB6570403.1"/>
    <property type="molecule type" value="Genomic_DNA"/>
</dbReference>
<dbReference type="AlphaFoldDB" id="A0A7Y4L6E9"/>
<feature type="domain" description="NAD-dependent epimerase/dehydratase" evidence="1">
    <location>
        <begin position="3"/>
        <end position="200"/>
    </location>
</feature>
<evidence type="ECO:0000313" key="3">
    <source>
        <dbReference type="EMBL" id="NOL45265.1"/>
    </source>
</evidence>
<protein>
    <submittedName>
        <fullName evidence="2">Nucleoside-diphosphate-sugar epimerase</fullName>
    </submittedName>
    <submittedName>
        <fullName evidence="3">Oxidoreductase</fullName>
    </submittedName>
</protein>
<dbReference type="GO" id="GO:0005737">
    <property type="term" value="C:cytoplasm"/>
    <property type="evidence" value="ECO:0007669"/>
    <property type="project" value="TreeGrafter"/>
</dbReference>
<dbReference type="PANTHER" id="PTHR48079:SF6">
    <property type="entry name" value="NAD(P)-BINDING DOMAIN-CONTAINING PROTEIN-RELATED"/>
    <property type="match status" value="1"/>
</dbReference>
<gene>
    <name evidence="2" type="ORF">HNR71_006040</name>
    <name evidence="3" type="ORF">HPO96_33955</name>
</gene>
<proteinExistence type="predicted"/>
<dbReference type="Proteomes" id="UP000534306">
    <property type="component" value="Unassembled WGS sequence"/>
</dbReference>
<comment type="caution">
    <text evidence="3">The sequence shown here is derived from an EMBL/GenBank/DDBJ whole genome shotgun (WGS) entry which is preliminary data.</text>
</comment>
<name>A0A7Y4L6E9_9ACTN</name>
<evidence type="ECO:0000313" key="5">
    <source>
        <dbReference type="Proteomes" id="UP000553957"/>
    </source>
</evidence>
<dbReference type="RefSeq" id="WP_171678524.1">
    <property type="nucleotide sequence ID" value="NZ_BAAAGT010000017.1"/>
</dbReference>
<evidence type="ECO:0000313" key="4">
    <source>
        <dbReference type="Proteomes" id="UP000534306"/>
    </source>
</evidence>
<evidence type="ECO:0000259" key="1">
    <source>
        <dbReference type="Pfam" id="PF01370"/>
    </source>
</evidence>
<reference evidence="2 5" key="2">
    <citation type="submission" date="2020-08" db="EMBL/GenBank/DDBJ databases">
        <title>Sequencing the genomes of 1000 actinobacteria strains.</title>
        <authorList>
            <person name="Klenk H.-P."/>
        </authorList>
    </citation>
    <scope>NUCLEOTIDE SEQUENCE [LARGE SCALE GENOMIC DNA]</scope>
    <source>
        <strain evidence="2 5">DSM 15626</strain>
    </source>
</reference>
<dbReference type="SUPFAM" id="SSF51735">
    <property type="entry name" value="NAD(P)-binding Rossmann-fold domains"/>
    <property type="match status" value="1"/>
</dbReference>
<dbReference type="PANTHER" id="PTHR48079">
    <property type="entry name" value="PROTEIN YEEZ"/>
    <property type="match status" value="1"/>
</dbReference>
<organism evidence="3 4">
    <name type="scientific">Kribbella sandramycini</name>
    <dbReference type="NCBI Taxonomy" id="60450"/>
    <lineage>
        <taxon>Bacteria</taxon>
        <taxon>Bacillati</taxon>
        <taxon>Actinomycetota</taxon>
        <taxon>Actinomycetes</taxon>
        <taxon>Propionibacteriales</taxon>
        <taxon>Kribbellaceae</taxon>
        <taxon>Kribbella</taxon>
    </lineage>
</organism>
<dbReference type="InterPro" id="IPR036291">
    <property type="entry name" value="NAD(P)-bd_dom_sf"/>
</dbReference>